<sequence>MAQRLIISSAAFDDFDRIIAFNNNRNHSEIYSKKIIKGLFDRFKKLAQNPRLGLRTSQANIYLLIWTDFYIYYKYTDQHSDIIIINVFHQKENI</sequence>
<dbReference type="Pfam" id="PF05016">
    <property type="entry name" value="ParE_toxin"/>
    <property type="match status" value="1"/>
</dbReference>
<comment type="caution">
    <text evidence="2">The sequence shown here is derived from an EMBL/GenBank/DDBJ whole genome shotgun (WGS) entry which is preliminary data.</text>
</comment>
<gene>
    <name evidence="2" type="ORF">FA046_12935</name>
</gene>
<reference evidence="2 3" key="1">
    <citation type="submission" date="2019-04" db="EMBL/GenBank/DDBJ databases">
        <title>Pedobacter sp. AR-3-17 sp. nov., isolated from Arctic soil.</title>
        <authorList>
            <person name="Dahal R.H."/>
            <person name="Kim D.-U."/>
        </authorList>
    </citation>
    <scope>NUCLEOTIDE SEQUENCE [LARGE SCALE GENOMIC DNA]</scope>
    <source>
        <strain evidence="2 3">AR-3-17</strain>
    </source>
</reference>
<dbReference type="InterPro" id="IPR007712">
    <property type="entry name" value="RelE/ParE_toxin"/>
</dbReference>
<dbReference type="InterPro" id="IPR035093">
    <property type="entry name" value="RelE/ParE_toxin_dom_sf"/>
</dbReference>
<organism evidence="2 3">
    <name type="scientific">Pedobacter cryophilus</name>
    <dbReference type="NCBI Taxonomy" id="2571271"/>
    <lineage>
        <taxon>Bacteria</taxon>
        <taxon>Pseudomonadati</taxon>
        <taxon>Bacteroidota</taxon>
        <taxon>Sphingobacteriia</taxon>
        <taxon>Sphingobacteriales</taxon>
        <taxon>Sphingobacteriaceae</taxon>
        <taxon>Pedobacter</taxon>
    </lineage>
</organism>
<proteinExistence type="predicted"/>
<evidence type="ECO:0000313" key="2">
    <source>
        <dbReference type="EMBL" id="TKB96969.1"/>
    </source>
</evidence>
<dbReference type="Gene3D" id="3.30.2310.20">
    <property type="entry name" value="RelE-like"/>
    <property type="match status" value="1"/>
</dbReference>
<evidence type="ECO:0000256" key="1">
    <source>
        <dbReference type="ARBA" id="ARBA00022649"/>
    </source>
</evidence>
<evidence type="ECO:0000313" key="3">
    <source>
        <dbReference type="Proteomes" id="UP000308181"/>
    </source>
</evidence>
<dbReference type="AlphaFoldDB" id="A0A4U1BVU8"/>
<keyword evidence="3" id="KW-1185">Reference proteome</keyword>
<dbReference type="RefSeq" id="WP_136826934.1">
    <property type="nucleotide sequence ID" value="NZ_SWBP01000004.1"/>
</dbReference>
<dbReference type="Proteomes" id="UP000308181">
    <property type="component" value="Unassembled WGS sequence"/>
</dbReference>
<name>A0A4U1BVU8_9SPHI</name>
<dbReference type="OrthoDB" id="1098070at2"/>
<keyword evidence="1" id="KW-1277">Toxin-antitoxin system</keyword>
<dbReference type="EMBL" id="SWBP01000004">
    <property type="protein sequence ID" value="TKB96969.1"/>
    <property type="molecule type" value="Genomic_DNA"/>
</dbReference>
<accession>A0A4U1BVU8</accession>
<protein>
    <submittedName>
        <fullName evidence="2">Type II toxin-antitoxin system RelE/ParE family toxin</fullName>
    </submittedName>
</protein>